<dbReference type="AlphaFoldDB" id="A0A447GCW3"/>
<accession>A0A447GCW3</accession>
<dbReference type="KEGG" id="mbai:MB901379_01908"/>
<proteinExistence type="predicted"/>
<gene>
    <name evidence="1" type="ORF">MB901379_01908</name>
</gene>
<dbReference type="EMBL" id="LR130759">
    <property type="protein sequence ID" value="VDM88347.1"/>
    <property type="molecule type" value="Genomic_DNA"/>
</dbReference>
<sequence>MTQMANSSESNYHRTSAPQLDWGFRCQSSAFNSGAQAEFDASHDYANSLHSNIAISANSAIQI</sequence>
<name>A0A447GCW3_9MYCO</name>
<evidence type="ECO:0000313" key="2">
    <source>
        <dbReference type="Proteomes" id="UP000269998"/>
    </source>
</evidence>
<keyword evidence="2" id="KW-1185">Reference proteome</keyword>
<organism evidence="1 2">
    <name type="scientific">Mycobacterium basiliense</name>
    <dbReference type="NCBI Taxonomy" id="2094119"/>
    <lineage>
        <taxon>Bacteria</taxon>
        <taxon>Bacillati</taxon>
        <taxon>Actinomycetota</taxon>
        <taxon>Actinomycetes</taxon>
        <taxon>Mycobacteriales</taxon>
        <taxon>Mycobacteriaceae</taxon>
        <taxon>Mycobacterium</taxon>
    </lineage>
</organism>
<reference evidence="2" key="1">
    <citation type="submission" date="2018-02" db="EMBL/GenBank/DDBJ databases">
        <authorList>
            <person name="Seth-Smith MB H."/>
            <person name="Seth-Smith H."/>
        </authorList>
    </citation>
    <scope>NUCLEOTIDE SEQUENCE [LARGE SCALE GENOMIC DNA]</scope>
</reference>
<evidence type="ECO:0000313" key="1">
    <source>
        <dbReference type="EMBL" id="VDM88347.1"/>
    </source>
</evidence>
<protein>
    <submittedName>
        <fullName evidence="1">Uncharacterized protein</fullName>
    </submittedName>
</protein>
<dbReference type="Proteomes" id="UP000269998">
    <property type="component" value="Chromosome"/>
</dbReference>